<accession>A0A840EB80</accession>
<organism evidence="1 2">
    <name type="scientific">Neolewinella aquimaris</name>
    <dbReference type="NCBI Taxonomy" id="1835722"/>
    <lineage>
        <taxon>Bacteria</taxon>
        <taxon>Pseudomonadati</taxon>
        <taxon>Bacteroidota</taxon>
        <taxon>Saprospiria</taxon>
        <taxon>Saprospirales</taxon>
        <taxon>Lewinellaceae</taxon>
        <taxon>Neolewinella</taxon>
    </lineage>
</organism>
<dbReference type="EMBL" id="JACIFF010000003">
    <property type="protein sequence ID" value="MBB4079049.1"/>
    <property type="molecule type" value="Genomic_DNA"/>
</dbReference>
<dbReference type="PROSITE" id="PS51257">
    <property type="entry name" value="PROKAR_LIPOPROTEIN"/>
    <property type="match status" value="1"/>
</dbReference>
<gene>
    <name evidence="1" type="ORF">GGR28_001666</name>
</gene>
<dbReference type="RefSeq" id="WP_183495291.1">
    <property type="nucleotide sequence ID" value="NZ_JACIFF010000003.1"/>
</dbReference>
<comment type="caution">
    <text evidence="1">The sequence shown here is derived from an EMBL/GenBank/DDBJ whole genome shotgun (WGS) entry which is preliminary data.</text>
</comment>
<reference evidence="1 2" key="1">
    <citation type="submission" date="2020-08" db="EMBL/GenBank/DDBJ databases">
        <title>Genomic Encyclopedia of Type Strains, Phase IV (KMG-IV): sequencing the most valuable type-strain genomes for metagenomic binning, comparative biology and taxonomic classification.</title>
        <authorList>
            <person name="Goeker M."/>
        </authorList>
    </citation>
    <scope>NUCLEOTIDE SEQUENCE [LARGE SCALE GENOMIC DNA]</scope>
    <source>
        <strain evidence="1 2">DSM 105137</strain>
    </source>
</reference>
<dbReference type="AlphaFoldDB" id="A0A840EB80"/>
<protein>
    <submittedName>
        <fullName evidence="1">Uncharacterized protein</fullName>
    </submittedName>
</protein>
<evidence type="ECO:0000313" key="1">
    <source>
        <dbReference type="EMBL" id="MBB4079049.1"/>
    </source>
</evidence>
<evidence type="ECO:0000313" key="2">
    <source>
        <dbReference type="Proteomes" id="UP000576209"/>
    </source>
</evidence>
<name>A0A840EB80_9BACT</name>
<proteinExistence type="predicted"/>
<sequence length="130" mass="14177">MNFRILLFLPLTFLCSCLDDELAFTVVASPVNAEVEKLDDGTGDSVSYRATFTELDKENILDVNIGIIATPVPDLELNIYSQTQDLLTTITTDENGKALLNLPATSLSGVTRLEWSGTHNGAAFRILTNL</sequence>
<dbReference type="Proteomes" id="UP000576209">
    <property type="component" value="Unassembled WGS sequence"/>
</dbReference>
<keyword evidence="2" id="KW-1185">Reference proteome</keyword>